<reference evidence="1" key="1">
    <citation type="journal article" date="2014" name="Front. Microbiol.">
        <title>High frequency of phylogenetically diverse reductive dehalogenase-homologous genes in deep subseafloor sedimentary metagenomes.</title>
        <authorList>
            <person name="Kawai M."/>
            <person name="Futagami T."/>
            <person name="Toyoda A."/>
            <person name="Takaki Y."/>
            <person name="Nishi S."/>
            <person name="Hori S."/>
            <person name="Arai W."/>
            <person name="Tsubouchi T."/>
            <person name="Morono Y."/>
            <person name="Uchiyama I."/>
            <person name="Ito T."/>
            <person name="Fujiyama A."/>
            <person name="Inagaki F."/>
            <person name="Takami H."/>
        </authorList>
    </citation>
    <scope>NUCLEOTIDE SEQUENCE</scope>
    <source>
        <strain evidence="1">Expedition CK06-06</strain>
    </source>
</reference>
<dbReference type="AlphaFoldDB" id="X1BTT7"/>
<protein>
    <submittedName>
        <fullName evidence="1">Uncharacterized protein</fullName>
    </submittedName>
</protein>
<sequence>MRWKIFNITENKAVVEKEAVNTIVIDKETMNVILDLMSGDNISNYIYM</sequence>
<proteinExistence type="predicted"/>
<accession>X1BTT7</accession>
<evidence type="ECO:0000313" key="1">
    <source>
        <dbReference type="EMBL" id="GAG75551.1"/>
    </source>
</evidence>
<comment type="caution">
    <text evidence="1">The sequence shown here is derived from an EMBL/GenBank/DDBJ whole genome shotgun (WGS) entry which is preliminary data.</text>
</comment>
<name>X1BTT7_9ZZZZ</name>
<gene>
    <name evidence="1" type="ORF">S01H4_30712</name>
</gene>
<organism evidence="1">
    <name type="scientific">marine sediment metagenome</name>
    <dbReference type="NCBI Taxonomy" id="412755"/>
    <lineage>
        <taxon>unclassified sequences</taxon>
        <taxon>metagenomes</taxon>
        <taxon>ecological metagenomes</taxon>
    </lineage>
</organism>
<dbReference type="EMBL" id="BART01015879">
    <property type="protein sequence ID" value="GAG75551.1"/>
    <property type="molecule type" value="Genomic_DNA"/>
</dbReference>